<feature type="domain" description="TF-B3" evidence="6">
    <location>
        <begin position="230"/>
        <end position="325"/>
    </location>
</feature>
<reference evidence="7" key="1">
    <citation type="submission" date="2022-08" db="EMBL/GenBank/DDBJ databases">
        <authorList>
            <person name="Marques A."/>
        </authorList>
    </citation>
    <scope>NUCLEOTIDE SEQUENCE</scope>
    <source>
        <strain evidence="7">RhyPub2mFocal</strain>
        <tissue evidence="7">Leaves</tissue>
    </source>
</reference>
<dbReference type="AlphaFoldDB" id="A0AAV8GRA9"/>
<dbReference type="GO" id="GO:0003677">
    <property type="term" value="F:DNA binding"/>
    <property type="evidence" value="ECO:0007669"/>
    <property type="project" value="UniProtKB-KW"/>
</dbReference>
<evidence type="ECO:0000256" key="1">
    <source>
        <dbReference type="ARBA" id="ARBA00004123"/>
    </source>
</evidence>
<dbReference type="Pfam" id="PF02362">
    <property type="entry name" value="B3"/>
    <property type="match status" value="2"/>
</dbReference>
<dbReference type="EMBL" id="JAMFTS010000001">
    <property type="protein sequence ID" value="KAJ4806845.1"/>
    <property type="molecule type" value="Genomic_DNA"/>
</dbReference>
<evidence type="ECO:0000256" key="5">
    <source>
        <dbReference type="ARBA" id="ARBA00023242"/>
    </source>
</evidence>
<dbReference type="SMART" id="SM01019">
    <property type="entry name" value="B3"/>
    <property type="match status" value="2"/>
</dbReference>
<dbReference type="Proteomes" id="UP001140206">
    <property type="component" value="Chromosome 1"/>
</dbReference>
<proteinExistence type="predicted"/>
<accession>A0AAV8GRA9</accession>
<organism evidence="7 8">
    <name type="scientific">Rhynchospora pubera</name>
    <dbReference type="NCBI Taxonomy" id="906938"/>
    <lineage>
        <taxon>Eukaryota</taxon>
        <taxon>Viridiplantae</taxon>
        <taxon>Streptophyta</taxon>
        <taxon>Embryophyta</taxon>
        <taxon>Tracheophyta</taxon>
        <taxon>Spermatophyta</taxon>
        <taxon>Magnoliopsida</taxon>
        <taxon>Liliopsida</taxon>
        <taxon>Poales</taxon>
        <taxon>Cyperaceae</taxon>
        <taxon>Cyperoideae</taxon>
        <taxon>Rhynchosporeae</taxon>
        <taxon>Rhynchospora</taxon>
    </lineage>
</organism>
<dbReference type="Gene3D" id="2.40.330.10">
    <property type="entry name" value="DNA-binding pseudobarrel domain"/>
    <property type="match status" value="2"/>
</dbReference>
<dbReference type="CDD" id="cd10017">
    <property type="entry name" value="B3_DNA"/>
    <property type="match status" value="2"/>
</dbReference>
<evidence type="ECO:0000256" key="3">
    <source>
        <dbReference type="ARBA" id="ARBA00023125"/>
    </source>
</evidence>
<dbReference type="SUPFAM" id="SSF101936">
    <property type="entry name" value="DNA-binding pseudobarrel domain"/>
    <property type="match status" value="2"/>
</dbReference>
<evidence type="ECO:0000256" key="4">
    <source>
        <dbReference type="ARBA" id="ARBA00023163"/>
    </source>
</evidence>
<keyword evidence="4" id="KW-0804">Transcription</keyword>
<keyword evidence="5" id="KW-0539">Nucleus</keyword>
<gene>
    <name evidence="7" type="ORF">LUZ62_019411</name>
</gene>
<keyword evidence="2" id="KW-0805">Transcription regulation</keyword>
<keyword evidence="8" id="KW-1185">Reference proteome</keyword>
<dbReference type="PROSITE" id="PS50863">
    <property type="entry name" value="B3"/>
    <property type="match status" value="2"/>
</dbReference>
<sequence>MVVVEEIDDDMDWTEVKRPNPHFFKILVGDFTQRLKIPPNFVKHLQEDVTAKPSSSLKPPTITASIEGPTGRMWHVELEKTTTGMVFTTGWSKFVEDHSLKEHELLTFRYNGCMSFTVLIFDKTACEKEHGDDDGVSGNNGRQTRLKPRNLNFGEEKSVPSTEHNIIDIETEDEENVTGVEISTRKRKKGFVIGKRTCKPLPKRPPVTEKENLNAQKAALSFASKNPYFVIRLKPSHIYSRSMTLRLPAQFSRMFLPRSKTEVVLRVSGNSNTWSVAYLAYAADRDQLSRGWSSFVRDNSLEEDDYCAFELVKSAEFLVHIFRVCEMPPLSPSRGARKMAKT</sequence>
<dbReference type="PANTHER" id="PTHR31391">
    <property type="entry name" value="B3 DOMAIN-CONTAINING PROTEIN OS11G0197600-RELATED"/>
    <property type="match status" value="1"/>
</dbReference>
<dbReference type="InterPro" id="IPR015300">
    <property type="entry name" value="DNA-bd_pseudobarrel_sf"/>
</dbReference>
<evidence type="ECO:0000313" key="8">
    <source>
        <dbReference type="Proteomes" id="UP001140206"/>
    </source>
</evidence>
<comment type="caution">
    <text evidence="7">The sequence shown here is derived from an EMBL/GenBank/DDBJ whole genome shotgun (WGS) entry which is preliminary data.</text>
</comment>
<name>A0AAV8GRA9_9POAL</name>
<keyword evidence="3" id="KW-0238">DNA-binding</keyword>
<evidence type="ECO:0000256" key="2">
    <source>
        <dbReference type="ARBA" id="ARBA00023015"/>
    </source>
</evidence>
<dbReference type="GO" id="GO:0005634">
    <property type="term" value="C:nucleus"/>
    <property type="evidence" value="ECO:0007669"/>
    <property type="project" value="UniProtKB-SubCell"/>
</dbReference>
<evidence type="ECO:0000313" key="7">
    <source>
        <dbReference type="EMBL" id="KAJ4806845.1"/>
    </source>
</evidence>
<feature type="domain" description="TF-B3" evidence="6">
    <location>
        <begin position="20"/>
        <end position="124"/>
    </location>
</feature>
<comment type="subcellular location">
    <subcellularLocation>
        <location evidence="1">Nucleus</location>
    </subcellularLocation>
</comment>
<dbReference type="PANTHER" id="PTHR31391:SF106">
    <property type="entry name" value="B3 DOMAIN-CONTAINING PROTEIN OS01G0723500"/>
    <property type="match status" value="1"/>
</dbReference>
<protein>
    <submittedName>
        <fullName evidence="7">B3 domain-containing protein</fullName>
    </submittedName>
</protein>
<evidence type="ECO:0000259" key="6">
    <source>
        <dbReference type="PROSITE" id="PS50863"/>
    </source>
</evidence>
<dbReference type="InterPro" id="IPR044837">
    <property type="entry name" value="REM16-like"/>
</dbReference>
<dbReference type="InterPro" id="IPR003340">
    <property type="entry name" value="B3_DNA-bd"/>
</dbReference>